<dbReference type="InterPro" id="IPR005901">
    <property type="entry name" value="GLPGLI"/>
</dbReference>
<dbReference type="Proteomes" id="UP000199514">
    <property type="component" value="Unassembled WGS sequence"/>
</dbReference>
<reference evidence="1 2" key="1">
    <citation type="submission" date="2016-10" db="EMBL/GenBank/DDBJ databases">
        <authorList>
            <person name="de Groot N.N."/>
        </authorList>
    </citation>
    <scope>NUCLEOTIDE SEQUENCE [LARGE SCALE GENOMIC DNA]</scope>
    <source>
        <strain evidence="1 2">DSM 6793</strain>
    </source>
</reference>
<proteinExistence type="predicted"/>
<keyword evidence="2" id="KW-1185">Reference proteome</keyword>
<dbReference type="STRING" id="927664.SAMN05421780_101308"/>
<dbReference type="AlphaFoldDB" id="A0A1I1DSS0"/>
<protein>
    <submittedName>
        <fullName evidence="1">GLPGLI family protein</fullName>
    </submittedName>
</protein>
<gene>
    <name evidence="1" type="ORF">SAMN05421780_101308</name>
</gene>
<accession>A0A1I1DSS0</accession>
<dbReference type="EMBL" id="FOLE01000001">
    <property type="protein sequence ID" value="SFB75760.1"/>
    <property type="molecule type" value="Genomic_DNA"/>
</dbReference>
<dbReference type="OrthoDB" id="1440774at2"/>
<organism evidence="1 2">
    <name type="scientific">Flexibacter flexilis DSM 6793</name>
    <dbReference type="NCBI Taxonomy" id="927664"/>
    <lineage>
        <taxon>Bacteria</taxon>
        <taxon>Pseudomonadati</taxon>
        <taxon>Bacteroidota</taxon>
        <taxon>Cytophagia</taxon>
        <taxon>Cytophagales</taxon>
        <taxon>Flexibacteraceae</taxon>
        <taxon>Flexibacter</taxon>
    </lineage>
</organism>
<evidence type="ECO:0000313" key="1">
    <source>
        <dbReference type="EMBL" id="SFB75760.1"/>
    </source>
</evidence>
<dbReference type="RefSeq" id="WP_091506157.1">
    <property type="nucleotide sequence ID" value="NZ_FOLE01000001.1"/>
</dbReference>
<dbReference type="NCBIfam" id="TIGR01200">
    <property type="entry name" value="GLPGLI"/>
    <property type="match status" value="1"/>
</dbReference>
<sequence length="258" mass="29665">MAAFCLFHLLSFAQTNSGVATYQYVDAFGQPTVFKLYFNQEKSIYIANRGKKNTLNKVGEVVLTQSNFSEVTSVNKTIFDYFIDEEGDVIVQDRKNNKLTIREVQSHYPLIVREPTLPKINWQLTEQHKKIGKFNCQKATATFRGRNYEAWFTPEIPIPADPWKLHGLPGLILEAQDTEKKYTYTFVDITMPLAQNAADELNYTPKTGDEIKLTDYNKEVNNRIKEHWRALISKPAARGSNLTFTPSDIDPQELNFEQ</sequence>
<evidence type="ECO:0000313" key="2">
    <source>
        <dbReference type="Proteomes" id="UP000199514"/>
    </source>
</evidence>
<name>A0A1I1DSS0_9BACT</name>
<dbReference type="Pfam" id="PF09697">
    <property type="entry name" value="Porph_ging"/>
    <property type="match status" value="1"/>
</dbReference>